<sequence length="213" mass="24105">MEHSGKFIVLEGPDGSGKTTQIGRIETYLRERGADFISTREPGGVQVAEKIRSVILDVDNAMSGLTECLLYAAARREHLIQKVIPALEQGKTVICDRYVMSSLSYQGYGRELGEAVLDINKRAINVNGIEYWPKMNIYLDVTPEVGLQRIHAKHAGREINRLDLEAEDFHRRVREGYLQLMDEYEGQFTMIDASRNEDAVFADIKGVLEKLIF</sequence>
<protein>
    <submittedName>
        <fullName evidence="1">dTMP kinase</fullName>
        <ecNumber evidence="1">2.7.4.9</ecNumber>
    </submittedName>
</protein>
<organism evidence="1 2">
    <name type="scientific">Saccharibacillus sacchari</name>
    <dbReference type="NCBI Taxonomy" id="456493"/>
    <lineage>
        <taxon>Bacteria</taxon>
        <taxon>Bacillati</taxon>
        <taxon>Bacillota</taxon>
        <taxon>Bacilli</taxon>
        <taxon>Bacillales</taxon>
        <taxon>Paenibacillaceae</taxon>
        <taxon>Saccharibacillus</taxon>
    </lineage>
</organism>
<keyword evidence="1" id="KW-0808">Transferase</keyword>
<keyword evidence="1" id="KW-0418">Kinase</keyword>
<gene>
    <name evidence="1" type="primary">tmk</name>
    <name evidence="1" type="ORF">WKI47_03480</name>
</gene>
<dbReference type="EMBL" id="JBBKAR010000008">
    <property type="protein sequence ID" value="MEJ8302972.1"/>
    <property type="molecule type" value="Genomic_DNA"/>
</dbReference>
<keyword evidence="2" id="KW-1185">Reference proteome</keyword>
<dbReference type="Proteomes" id="UP001380953">
    <property type="component" value="Unassembled WGS sequence"/>
</dbReference>
<name>A0ACC6P7Z7_9BACL</name>
<proteinExistence type="predicted"/>
<reference evidence="1" key="1">
    <citation type="submission" date="2024-03" db="EMBL/GenBank/DDBJ databases">
        <title>Whole genome sequecning of epiphytes from Marcgravia umbellata leaves.</title>
        <authorList>
            <person name="Kumar G."/>
            <person name="Savka M.A."/>
        </authorList>
    </citation>
    <scope>NUCLEOTIDE SEQUENCE</scope>
    <source>
        <strain evidence="1">RIT_BL5</strain>
    </source>
</reference>
<dbReference type="EC" id="2.7.4.9" evidence="1"/>
<accession>A0ACC6P7Z7</accession>
<evidence type="ECO:0000313" key="1">
    <source>
        <dbReference type="EMBL" id="MEJ8302972.1"/>
    </source>
</evidence>
<comment type="caution">
    <text evidence="1">The sequence shown here is derived from an EMBL/GenBank/DDBJ whole genome shotgun (WGS) entry which is preliminary data.</text>
</comment>
<evidence type="ECO:0000313" key="2">
    <source>
        <dbReference type="Proteomes" id="UP001380953"/>
    </source>
</evidence>